<reference evidence="3 5" key="1">
    <citation type="submission" date="2021-04" db="EMBL/GenBank/DDBJ databases">
        <title>Paenibacillus sp. DLE-14 whole genome sequence.</title>
        <authorList>
            <person name="Ham Y.J."/>
        </authorList>
    </citation>
    <scope>NUCLEOTIDE SEQUENCE [LARGE SCALE GENOMIC DNA]</scope>
    <source>
        <strain evidence="3 5">DLE-14</strain>
    </source>
</reference>
<evidence type="ECO:0000313" key="3">
    <source>
        <dbReference type="EMBL" id="MBP3961670.1"/>
    </source>
</evidence>
<name>A0ABS5C8A2_9BACL</name>
<dbReference type="PRINTS" id="PR01543">
    <property type="entry name" value="ANATRNSFRASE"/>
</dbReference>
<dbReference type="Gene3D" id="3.30.2140.10">
    <property type="entry name" value="Arylamine N-acetyltransferase"/>
    <property type="match status" value="1"/>
</dbReference>
<dbReference type="EMBL" id="JAGKSP010000001">
    <property type="protein sequence ID" value="MBP3961670.1"/>
    <property type="molecule type" value="Genomic_DNA"/>
</dbReference>
<keyword evidence="5" id="KW-1185">Reference proteome</keyword>
<evidence type="ECO:0000256" key="2">
    <source>
        <dbReference type="RuleBase" id="RU003452"/>
    </source>
</evidence>
<comment type="caution">
    <text evidence="3">The sequence shown here is derived from an EMBL/GenBank/DDBJ whole genome shotgun (WGS) entry which is preliminary data.</text>
</comment>
<accession>A0ABS5C8A2</accession>
<dbReference type="Proteomes" id="UP000673394">
    <property type="component" value="Unassembled WGS sequence"/>
</dbReference>
<dbReference type="EMBL" id="JAGKSP010000004">
    <property type="protein sequence ID" value="MBP3963660.1"/>
    <property type="molecule type" value="Genomic_DNA"/>
</dbReference>
<gene>
    <name evidence="3" type="ORF">I8J30_03030</name>
    <name evidence="4" type="ORF">I8J30_13165</name>
</gene>
<dbReference type="SUPFAM" id="SSF54001">
    <property type="entry name" value="Cysteine proteinases"/>
    <property type="match status" value="1"/>
</dbReference>
<dbReference type="InterPro" id="IPR038765">
    <property type="entry name" value="Papain-like_cys_pep_sf"/>
</dbReference>
<proteinExistence type="inferred from homology"/>
<dbReference type="PANTHER" id="PTHR11786:SF0">
    <property type="entry name" value="ARYLAMINE N-ACETYLTRANSFERASE 4-RELATED"/>
    <property type="match status" value="1"/>
</dbReference>
<sequence>MPNDRTRVKPEVAAYLERIGYEGPLDGSAAALADLQECHLHTVPYENLDIMNGIPLSLQIDSLKDKIIHRRRGGYCFELNALFGWLLRELGYPVTDLVARFWRDVDTLPPKRRHHVLKVEAEGRTYLVDVGVGGIVPRRPIELIEKLEQAQGEEVYRMERDREFGWFLCELKRGEWSRIYSFTEEPQLAGDYEFATFWCENAPDSVFRKAPILAIRTKEGRNTVSGEEFRIFAGEGAPVVFNAATKTEFDAALEKYFGIKL</sequence>
<dbReference type="PANTHER" id="PTHR11786">
    <property type="entry name" value="N-HYDROXYARYLAMINE O-ACETYLTRANSFERASE"/>
    <property type="match status" value="1"/>
</dbReference>
<dbReference type="RefSeq" id="WP_210655246.1">
    <property type="nucleotide sequence ID" value="NZ_JAGKSP010000001.1"/>
</dbReference>
<dbReference type="Gene3D" id="2.40.128.150">
    <property type="entry name" value="Cysteine proteinases"/>
    <property type="match status" value="1"/>
</dbReference>
<protein>
    <submittedName>
        <fullName evidence="3">Arylamine N-acetyltransferase</fullName>
    </submittedName>
</protein>
<comment type="similarity">
    <text evidence="1 2">Belongs to the arylamine N-acetyltransferase family.</text>
</comment>
<evidence type="ECO:0000313" key="4">
    <source>
        <dbReference type="EMBL" id="MBP3963660.1"/>
    </source>
</evidence>
<evidence type="ECO:0000256" key="1">
    <source>
        <dbReference type="ARBA" id="ARBA00006547"/>
    </source>
</evidence>
<organism evidence="3 5">
    <name type="scientific">Paenibacillus lignilyticus</name>
    <dbReference type="NCBI Taxonomy" id="1172615"/>
    <lineage>
        <taxon>Bacteria</taxon>
        <taxon>Bacillati</taxon>
        <taxon>Bacillota</taxon>
        <taxon>Bacilli</taxon>
        <taxon>Bacillales</taxon>
        <taxon>Paenibacillaceae</taxon>
        <taxon>Paenibacillus</taxon>
    </lineage>
</organism>
<evidence type="ECO:0000313" key="5">
    <source>
        <dbReference type="Proteomes" id="UP000673394"/>
    </source>
</evidence>
<dbReference type="Pfam" id="PF00797">
    <property type="entry name" value="Acetyltransf_2"/>
    <property type="match status" value="1"/>
</dbReference>
<dbReference type="InterPro" id="IPR001447">
    <property type="entry name" value="Arylamine_N-AcTrfase"/>
</dbReference>